<evidence type="ECO:0000256" key="2">
    <source>
        <dbReference type="ARBA" id="ARBA00023015"/>
    </source>
</evidence>
<dbReference type="EMBL" id="CP157484">
    <property type="protein sequence ID" value="XBO38361.1"/>
    <property type="molecule type" value="Genomic_DNA"/>
</dbReference>
<dbReference type="SUPFAM" id="SSF53850">
    <property type="entry name" value="Periplasmic binding protein-like II"/>
    <property type="match status" value="1"/>
</dbReference>
<organism evidence="6">
    <name type="scientific">Alsobacter sp. KACC 23698</name>
    <dbReference type="NCBI Taxonomy" id="3149229"/>
    <lineage>
        <taxon>Bacteria</taxon>
        <taxon>Pseudomonadati</taxon>
        <taxon>Pseudomonadota</taxon>
        <taxon>Alphaproteobacteria</taxon>
        <taxon>Hyphomicrobiales</taxon>
        <taxon>Alsobacteraceae</taxon>
        <taxon>Alsobacter</taxon>
    </lineage>
</organism>
<dbReference type="InterPro" id="IPR036390">
    <property type="entry name" value="WH_DNA-bd_sf"/>
</dbReference>
<dbReference type="FunFam" id="1.10.10.10:FF:000001">
    <property type="entry name" value="LysR family transcriptional regulator"/>
    <property type="match status" value="1"/>
</dbReference>
<evidence type="ECO:0000256" key="4">
    <source>
        <dbReference type="ARBA" id="ARBA00023163"/>
    </source>
</evidence>
<dbReference type="InterPro" id="IPR036388">
    <property type="entry name" value="WH-like_DNA-bd_sf"/>
</dbReference>
<protein>
    <submittedName>
        <fullName evidence="6">LysR family transcriptional regulator</fullName>
    </submittedName>
</protein>
<gene>
    <name evidence="6" type="ORF">ABEG18_22060</name>
</gene>
<dbReference type="InterPro" id="IPR005119">
    <property type="entry name" value="LysR_subst-bd"/>
</dbReference>
<dbReference type="Pfam" id="PF00126">
    <property type="entry name" value="HTH_1"/>
    <property type="match status" value="1"/>
</dbReference>
<dbReference type="GO" id="GO:0032993">
    <property type="term" value="C:protein-DNA complex"/>
    <property type="evidence" value="ECO:0007669"/>
    <property type="project" value="TreeGrafter"/>
</dbReference>
<name>A0AAU7JDT2_9HYPH</name>
<sequence>MEMHQVRYFLAVCDHLNFTRAAEHCHVAQPSLTRAIKLLEEELGGALFHRERANTHLSELGRMVRPHLQELYEKSLTAKKEALDFTRLKKARLRLGVMCTIAPNQLVELVTAVQARHPGVDLEIMDASARDLDVRLKEGLLEVAIFCDPRDEEDERLHRLPLFREQMMIAVPPSHRFAGMNAVRVRDLEGECYVNRVSCEFNGVAGPVWRDLGVNWKTIYRSERDDWVLAMVAAGLGFGFMPEHCINHPGVVSRPLVDPEFWREVSLVTVRGRPHSPAVGALVREAVRAPWRRDAPRAEVASR</sequence>
<dbReference type="PRINTS" id="PR00039">
    <property type="entry name" value="HTHLYSR"/>
</dbReference>
<keyword evidence="4" id="KW-0804">Transcription</keyword>
<evidence type="ECO:0000313" key="6">
    <source>
        <dbReference type="EMBL" id="XBO38361.1"/>
    </source>
</evidence>
<evidence type="ECO:0000256" key="3">
    <source>
        <dbReference type="ARBA" id="ARBA00023125"/>
    </source>
</evidence>
<comment type="similarity">
    <text evidence="1">Belongs to the LysR transcriptional regulatory family.</text>
</comment>
<dbReference type="AlphaFoldDB" id="A0AAU7JDT2"/>
<dbReference type="GO" id="GO:0003677">
    <property type="term" value="F:DNA binding"/>
    <property type="evidence" value="ECO:0007669"/>
    <property type="project" value="UniProtKB-KW"/>
</dbReference>
<dbReference type="Gene3D" id="3.40.190.10">
    <property type="entry name" value="Periplasmic binding protein-like II"/>
    <property type="match status" value="2"/>
</dbReference>
<evidence type="ECO:0000259" key="5">
    <source>
        <dbReference type="PROSITE" id="PS50931"/>
    </source>
</evidence>
<dbReference type="SUPFAM" id="SSF46785">
    <property type="entry name" value="Winged helix' DNA-binding domain"/>
    <property type="match status" value="1"/>
</dbReference>
<dbReference type="PROSITE" id="PS50931">
    <property type="entry name" value="HTH_LYSR"/>
    <property type="match status" value="1"/>
</dbReference>
<accession>A0AAU7JDT2</accession>
<dbReference type="GO" id="GO:0003700">
    <property type="term" value="F:DNA-binding transcription factor activity"/>
    <property type="evidence" value="ECO:0007669"/>
    <property type="project" value="InterPro"/>
</dbReference>
<keyword evidence="3" id="KW-0238">DNA-binding</keyword>
<dbReference type="InterPro" id="IPR000847">
    <property type="entry name" value="LysR_HTH_N"/>
</dbReference>
<dbReference type="Gene3D" id="1.10.10.10">
    <property type="entry name" value="Winged helix-like DNA-binding domain superfamily/Winged helix DNA-binding domain"/>
    <property type="match status" value="1"/>
</dbReference>
<reference evidence="6" key="1">
    <citation type="submission" date="2024-05" db="EMBL/GenBank/DDBJ databases">
        <authorList>
            <person name="Kim S."/>
            <person name="Heo J."/>
            <person name="Choi H."/>
            <person name="Choi Y."/>
            <person name="Kwon S.-W."/>
            <person name="Kim Y."/>
        </authorList>
    </citation>
    <scope>NUCLEOTIDE SEQUENCE</scope>
    <source>
        <strain evidence="6">KACC 23698</strain>
    </source>
</reference>
<proteinExistence type="inferred from homology"/>
<dbReference type="Pfam" id="PF03466">
    <property type="entry name" value="LysR_substrate"/>
    <property type="match status" value="1"/>
</dbReference>
<dbReference type="PANTHER" id="PTHR30346:SF28">
    <property type="entry name" value="HTH-TYPE TRANSCRIPTIONAL REGULATOR CYNR"/>
    <property type="match status" value="1"/>
</dbReference>
<dbReference type="PANTHER" id="PTHR30346">
    <property type="entry name" value="TRANSCRIPTIONAL DUAL REGULATOR HCAR-RELATED"/>
    <property type="match status" value="1"/>
</dbReference>
<feature type="domain" description="HTH lysR-type" evidence="5">
    <location>
        <begin position="1"/>
        <end position="58"/>
    </location>
</feature>
<dbReference type="RefSeq" id="WP_406855200.1">
    <property type="nucleotide sequence ID" value="NZ_CP157484.1"/>
</dbReference>
<keyword evidence="2" id="KW-0805">Transcription regulation</keyword>
<evidence type="ECO:0000256" key="1">
    <source>
        <dbReference type="ARBA" id="ARBA00009437"/>
    </source>
</evidence>
<dbReference type="CDD" id="cd05466">
    <property type="entry name" value="PBP2_LTTR_substrate"/>
    <property type="match status" value="1"/>
</dbReference>